<comment type="caution">
    <text evidence="2">The sequence shown here is derived from an EMBL/GenBank/DDBJ whole genome shotgun (WGS) entry which is preliminary data.</text>
</comment>
<organism evidence="2 3">
    <name type="scientific">Macrophomina phaseolina</name>
    <dbReference type="NCBI Taxonomy" id="35725"/>
    <lineage>
        <taxon>Eukaryota</taxon>
        <taxon>Fungi</taxon>
        <taxon>Dikarya</taxon>
        <taxon>Ascomycota</taxon>
        <taxon>Pezizomycotina</taxon>
        <taxon>Dothideomycetes</taxon>
        <taxon>Dothideomycetes incertae sedis</taxon>
        <taxon>Botryosphaeriales</taxon>
        <taxon>Botryosphaeriaceae</taxon>
        <taxon>Macrophomina</taxon>
    </lineage>
</organism>
<feature type="compositionally biased region" description="Basic and acidic residues" evidence="1">
    <location>
        <begin position="412"/>
        <end position="424"/>
    </location>
</feature>
<protein>
    <submittedName>
        <fullName evidence="2">Uncharacterized protein</fullName>
    </submittedName>
</protein>
<gene>
    <name evidence="2" type="ORF">B0J12DRAFT_684166</name>
</gene>
<sequence length="557" mass="60940">MMDADQRPSEGDHRLNQSHPFHAPQPAHAPASVSTAISSAHHSPTPAPHRKPTLRPISGRPSPPASSRPHEYSPPAQTPTTNGQRTNGSEVPYPSPSPQKVSMDVLSRLQTQVQYNTAGLQTQRMELENLIHAVSRLSDDMVRKEHLARPTAPMAPSQAAPASNIDDAMLERFADNLNSVMIKVNEVDALKIQIQIVNQRVKVMEEAVATARPPPNSAAEPSSAGPFAAPWEGSQTEPPHPMQHALHPSHAPPPPALPHQEPLSHASSPIPRLDTPSHVELRLGLRPAPLVQTCQFAPQEIHSISKSGSQSSQQSQNSGWVLVSPSVKRQHPNGVDSLTDGRRKTIGSPKRPKLAPLEPHVGPELAPASTRMRYDPVERDRRDHHTEAMYEQQQYPAATPTAFVPYNSNEQPRPKDNWHSESHRAASLAGKELRRGGGGGRGRGGRSLPADSRELGTPECDKPGYQAGRDSHYHLEDGHNGIEVPRASNIVRCGSGDNGRSAIRPYARTKKTRTKPVRNADGILIRKDGRPDMRSQSSAANLRTFRAQKEHKHILQR</sequence>
<evidence type="ECO:0000313" key="2">
    <source>
        <dbReference type="EMBL" id="KAH7028247.1"/>
    </source>
</evidence>
<feature type="region of interest" description="Disordered" evidence="1">
    <location>
        <begin position="1"/>
        <end position="101"/>
    </location>
</feature>
<accession>A0ABQ8FX78</accession>
<dbReference type="Proteomes" id="UP000774617">
    <property type="component" value="Unassembled WGS sequence"/>
</dbReference>
<evidence type="ECO:0000313" key="3">
    <source>
        <dbReference type="Proteomes" id="UP000774617"/>
    </source>
</evidence>
<feature type="region of interest" description="Disordered" evidence="1">
    <location>
        <begin position="326"/>
        <end position="366"/>
    </location>
</feature>
<feature type="region of interest" description="Disordered" evidence="1">
    <location>
        <begin position="208"/>
        <end position="275"/>
    </location>
</feature>
<feature type="compositionally biased region" description="Polar residues" evidence="1">
    <location>
        <begin position="78"/>
        <end position="89"/>
    </location>
</feature>
<feature type="compositionally biased region" description="Basic and acidic residues" evidence="1">
    <location>
        <begin position="1"/>
        <end position="15"/>
    </location>
</feature>
<keyword evidence="3" id="KW-1185">Reference proteome</keyword>
<dbReference type="EMBL" id="JAGTJR010000051">
    <property type="protein sequence ID" value="KAH7028247.1"/>
    <property type="molecule type" value="Genomic_DNA"/>
</dbReference>
<evidence type="ECO:0000256" key="1">
    <source>
        <dbReference type="SAM" id="MobiDB-lite"/>
    </source>
</evidence>
<feature type="region of interest" description="Disordered" evidence="1">
    <location>
        <begin position="407"/>
        <end position="468"/>
    </location>
</feature>
<feature type="compositionally biased region" description="Low complexity" evidence="1">
    <location>
        <begin position="217"/>
        <end position="226"/>
    </location>
</feature>
<feature type="compositionally biased region" description="Low complexity" evidence="1">
    <location>
        <begin position="19"/>
        <end position="31"/>
    </location>
</feature>
<name>A0ABQ8FX78_9PEZI</name>
<feature type="compositionally biased region" description="Polar residues" evidence="1">
    <location>
        <begin position="32"/>
        <end position="42"/>
    </location>
</feature>
<proteinExistence type="predicted"/>
<feature type="compositionally biased region" description="Basic and acidic residues" evidence="1">
    <location>
        <begin position="451"/>
        <end position="462"/>
    </location>
</feature>
<reference evidence="2 3" key="1">
    <citation type="journal article" date="2021" name="Nat. Commun.">
        <title>Genetic determinants of endophytism in the Arabidopsis root mycobiome.</title>
        <authorList>
            <person name="Mesny F."/>
            <person name="Miyauchi S."/>
            <person name="Thiergart T."/>
            <person name="Pickel B."/>
            <person name="Atanasova L."/>
            <person name="Karlsson M."/>
            <person name="Huettel B."/>
            <person name="Barry K.W."/>
            <person name="Haridas S."/>
            <person name="Chen C."/>
            <person name="Bauer D."/>
            <person name="Andreopoulos W."/>
            <person name="Pangilinan J."/>
            <person name="LaButti K."/>
            <person name="Riley R."/>
            <person name="Lipzen A."/>
            <person name="Clum A."/>
            <person name="Drula E."/>
            <person name="Henrissat B."/>
            <person name="Kohler A."/>
            <person name="Grigoriev I.V."/>
            <person name="Martin F.M."/>
            <person name="Hacquard S."/>
        </authorList>
    </citation>
    <scope>NUCLEOTIDE SEQUENCE [LARGE SCALE GENOMIC DNA]</scope>
    <source>
        <strain evidence="2 3">MPI-SDFR-AT-0080</strain>
    </source>
</reference>